<dbReference type="RefSeq" id="WP_133803159.1">
    <property type="nucleotide sequence ID" value="NZ_SNWQ01000015.1"/>
</dbReference>
<evidence type="ECO:0000256" key="1">
    <source>
        <dbReference type="SAM" id="MobiDB-lite"/>
    </source>
</evidence>
<dbReference type="EMBL" id="SNWQ01000015">
    <property type="protein sequence ID" value="TDO44612.1"/>
    <property type="molecule type" value="Genomic_DNA"/>
</dbReference>
<keyword evidence="3" id="KW-1185">Reference proteome</keyword>
<comment type="caution">
    <text evidence="2">The sequence shown here is derived from an EMBL/GenBank/DDBJ whole genome shotgun (WGS) entry which is preliminary data.</text>
</comment>
<proteinExistence type="predicted"/>
<reference evidence="2 3" key="1">
    <citation type="submission" date="2019-03" db="EMBL/GenBank/DDBJ databases">
        <title>Genomic Encyclopedia of Type Strains, Phase III (KMG-III): the genomes of soil and plant-associated and newly described type strains.</title>
        <authorList>
            <person name="Whitman W."/>
        </authorList>
    </citation>
    <scope>NUCLEOTIDE SEQUENCE [LARGE SCALE GENOMIC DNA]</scope>
    <source>
        <strain evidence="2 3">VKM Ac-2527</strain>
    </source>
</reference>
<gene>
    <name evidence="2" type="ORF">EV643_115112</name>
</gene>
<organism evidence="2 3">
    <name type="scientific">Kribbella caucasensis</name>
    <dbReference type="NCBI Taxonomy" id="2512215"/>
    <lineage>
        <taxon>Bacteria</taxon>
        <taxon>Bacillati</taxon>
        <taxon>Actinomycetota</taxon>
        <taxon>Actinomycetes</taxon>
        <taxon>Propionibacteriales</taxon>
        <taxon>Kribbellaceae</taxon>
        <taxon>Kribbella</taxon>
    </lineage>
</organism>
<protein>
    <submittedName>
        <fullName evidence="2">Uncharacterized protein</fullName>
    </submittedName>
</protein>
<evidence type="ECO:0000313" key="2">
    <source>
        <dbReference type="EMBL" id="TDO44612.1"/>
    </source>
</evidence>
<feature type="region of interest" description="Disordered" evidence="1">
    <location>
        <begin position="1"/>
        <end position="63"/>
    </location>
</feature>
<sequence>MAWGKGKYKGQDPENGGWMPGRKAKRAAGSGGGMKGDQVVSPKGKVTGNFAGRQRKQGNEHGV</sequence>
<name>A0A4R6K5R7_9ACTN</name>
<evidence type="ECO:0000313" key="3">
    <source>
        <dbReference type="Proteomes" id="UP000295388"/>
    </source>
</evidence>
<dbReference type="AlphaFoldDB" id="A0A4R6K5R7"/>
<accession>A0A4R6K5R7</accession>
<dbReference type="Proteomes" id="UP000295388">
    <property type="component" value="Unassembled WGS sequence"/>
</dbReference>